<dbReference type="EMBL" id="CP022521">
    <property type="protein sequence ID" value="ASO18754.1"/>
    <property type="molecule type" value="Genomic_DNA"/>
</dbReference>
<evidence type="ECO:0000313" key="5">
    <source>
        <dbReference type="EMBL" id="ASO18754.1"/>
    </source>
</evidence>
<dbReference type="InterPro" id="IPR016035">
    <property type="entry name" value="Acyl_Trfase/lysoPLipase"/>
</dbReference>
<dbReference type="InterPro" id="IPR050858">
    <property type="entry name" value="Mal-CoA-ACP_Trans/PKS_FabD"/>
</dbReference>
<dbReference type="AlphaFoldDB" id="A0A221VZ34"/>
<accession>A0A221VZ34</accession>
<dbReference type="InterPro" id="IPR016036">
    <property type="entry name" value="Malonyl_transacylase_ACP-bd"/>
</dbReference>
<keyword evidence="1 4" id="KW-0808">Transferase</keyword>
<dbReference type="GO" id="GO:0004314">
    <property type="term" value="F:[acyl-carrier-protein] S-malonyltransferase activity"/>
    <property type="evidence" value="ECO:0007669"/>
    <property type="project" value="UniProtKB-EC"/>
</dbReference>
<dbReference type="RefSeq" id="WP_093940387.1">
    <property type="nucleotide sequence ID" value="NZ_CP022521.1"/>
</dbReference>
<organism evidence="5 6">
    <name type="scientific">Actinoalloteichus hoggarensis</name>
    <dbReference type="NCBI Taxonomy" id="1470176"/>
    <lineage>
        <taxon>Bacteria</taxon>
        <taxon>Bacillati</taxon>
        <taxon>Actinomycetota</taxon>
        <taxon>Actinomycetes</taxon>
        <taxon>Pseudonocardiales</taxon>
        <taxon>Pseudonocardiaceae</taxon>
        <taxon>Actinoalloteichus</taxon>
    </lineage>
</organism>
<evidence type="ECO:0000256" key="4">
    <source>
        <dbReference type="PIRNR" id="PIRNR000446"/>
    </source>
</evidence>
<dbReference type="Proteomes" id="UP000204221">
    <property type="component" value="Chromosome"/>
</dbReference>
<dbReference type="PIRSF" id="PIRSF000446">
    <property type="entry name" value="Mct"/>
    <property type="match status" value="1"/>
</dbReference>
<dbReference type="InterPro" id="IPR024925">
    <property type="entry name" value="Malonyl_CoA-ACP_transAc"/>
</dbReference>
<sequence length="300" mass="31139">MLAFLFPGQGTLRVGMGARLRARKVAADVFAEADELLPTPVSALCAAGPTSALIATENAQPAVTVCNLAALAVLTEEGHEPEIVAGHSVGEISALHAAGVLDLAGTLRLVSTRARLMAECGGLGGMTSVRGMPLAEVQALVDEASTAAEPLVVGLENAPENVVVSGARAAVARFVAAVDNPGRVRPLEVSDAFHSPLMAPVARRWAEAVRAEPMAAPRIPVIPNVTAEPTTDLDVVRDCLIEQLTRRVRWAETMSRIEGATCVEVGDSKTLTALLRGTPTHCVSMADPSAARRLARAATA</sequence>
<comment type="catalytic activity">
    <reaction evidence="3 4">
        <text>holo-[ACP] + malonyl-CoA = malonyl-[ACP] + CoA</text>
        <dbReference type="Rhea" id="RHEA:41792"/>
        <dbReference type="Rhea" id="RHEA-COMP:9623"/>
        <dbReference type="Rhea" id="RHEA-COMP:9685"/>
        <dbReference type="ChEBI" id="CHEBI:57287"/>
        <dbReference type="ChEBI" id="CHEBI:57384"/>
        <dbReference type="ChEBI" id="CHEBI:64479"/>
        <dbReference type="ChEBI" id="CHEBI:78449"/>
        <dbReference type="EC" id="2.3.1.39"/>
    </reaction>
</comment>
<dbReference type="Pfam" id="PF00698">
    <property type="entry name" value="Acyl_transf_1"/>
    <property type="match status" value="1"/>
</dbReference>
<comment type="similarity">
    <text evidence="4">Belongs to the fabD family.</text>
</comment>
<protein>
    <recommendedName>
        <fullName evidence="4">Malonyl CoA-acyl carrier protein transacylase</fullName>
        <ecNumber evidence="4">2.3.1.39</ecNumber>
    </recommendedName>
</protein>
<dbReference type="KEGG" id="ahg:AHOG_05505"/>
<dbReference type="PANTHER" id="PTHR42681:SF1">
    <property type="entry name" value="MALONYL-COA-ACYL CARRIER PROTEIN TRANSACYLASE, MITOCHONDRIAL"/>
    <property type="match status" value="1"/>
</dbReference>
<dbReference type="EC" id="2.3.1.39" evidence="4"/>
<proteinExistence type="inferred from homology"/>
<dbReference type="SMART" id="SM00827">
    <property type="entry name" value="PKS_AT"/>
    <property type="match status" value="1"/>
</dbReference>
<dbReference type="PANTHER" id="PTHR42681">
    <property type="entry name" value="MALONYL-COA-ACYL CARRIER PROTEIN TRANSACYLASE, MITOCHONDRIAL"/>
    <property type="match status" value="1"/>
</dbReference>
<dbReference type="OrthoDB" id="3543921at2"/>
<dbReference type="SUPFAM" id="SSF52151">
    <property type="entry name" value="FabD/lysophospholipase-like"/>
    <property type="match status" value="1"/>
</dbReference>
<dbReference type="GO" id="GO:0006633">
    <property type="term" value="P:fatty acid biosynthetic process"/>
    <property type="evidence" value="ECO:0007669"/>
    <property type="project" value="TreeGrafter"/>
</dbReference>
<evidence type="ECO:0000256" key="3">
    <source>
        <dbReference type="ARBA" id="ARBA00048462"/>
    </source>
</evidence>
<dbReference type="InterPro" id="IPR001227">
    <property type="entry name" value="Ac_transferase_dom_sf"/>
</dbReference>
<evidence type="ECO:0000256" key="1">
    <source>
        <dbReference type="ARBA" id="ARBA00022679"/>
    </source>
</evidence>
<evidence type="ECO:0000256" key="2">
    <source>
        <dbReference type="ARBA" id="ARBA00023315"/>
    </source>
</evidence>
<dbReference type="SUPFAM" id="SSF55048">
    <property type="entry name" value="Probable ACP-binding domain of malonyl-CoA ACP transacylase"/>
    <property type="match status" value="1"/>
</dbReference>
<keyword evidence="6" id="KW-1185">Reference proteome</keyword>
<evidence type="ECO:0000313" key="6">
    <source>
        <dbReference type="Proteomes" id="UP000204221"/>
    </source>
</evidence>
<reference evidence="5 6" key="1">
    <citation type="submission" date="2017-07" db="EMBL/GenBank/DDBJ databases">
        <title>Complete genome sequence of Actinoalloteichus hoggarensis DSM 45943, type strain of Actinoalloteichus hoggarensis.</title>
        <authorList>
            <person name="Ruckert C."/>
            <person name="Nouioui I."/>
            <person name="Willmese J."/>
            <person name="van Wezel G."/>
            <person name="Klenk H.-P."/>
            <person name="Kalinowski J."/>
            <person name="Zotchev S.B."/>
        </authorList>
    </citation>
    <scope>NUCLEOTIDE SEQUENCE [LARGE SCALE GENOMIC DNA]</scope>
    <source>
        <strain evidence="5 6">DSM 45943</strain>
    </source>
</reference>
<dbReference type="Gene3D" id="3.30.70.250">
    <property type="entry name" value="Malonyl-CoA ACP transacylase, ACP-binding"/>
    <property type="match status" value="1"/>
</dbReference>
<gene>
    <name evidence="5" type="primary">pksE</name>
    <name evidence="5" type="ORF">AHOG_05505</name>
</gene>
<dbReference type="Gene3D" id="3.40.366.10">
    <property type="entry name" value="Malonyl-Coenzyme A Acyl Carrier Protein, domain 2"/>
    <property type="match status" value="1"/>
</dbReference>
<dbReference type="GO" id="GO:0005829">
    <property type="term" value="C:cytosol"/>
    <property type="evidence" value="ECO:0007669"/>
    <property type="project" value="TreeGrafter"/>
</dbReference>
<keyword evidence="2 4" id="KW-0012">Acyltransferase</keyword>
<dbReference type="InterPro" id="IPR014043">
    <property type="entry name" value="Acyl_transferase_dom"/>
</dbReference>
<name>A0A221VZ34_9PSEU</name>